<evidence type="ECO:0000313" key="2">
    <source>
        <dbReference type="EMBL" id="CAH2033662.1"/>
    </source>
</evidence>
<keyword evidence="3" id="KW-1185">Reference proteome</keyword>
<dbReference type="AlphaFoldDB" id="A0AAU9R4F5"/>
<feature type="chain" id="PRO_5043852086" evidence="1">
    <location>
        <begin position="32"/>
        <end position="90"/>
    </location>
</feature>
<feature type="signal peptide" evidence="1">
    <location>
        <begin position="1"/>
        <end position="31"/>
    </location>
</feature>
<sequence>MATKTTHLVDFLLSLLLLLLLISLQVGAAEATNRNQRQRRALVSLLPPRAPIYLPPSKSRRGKGNKLRLDCVPAFPSSSASSCSHVSPAV</sequence>
<protein>
    <submittedName>
        <fullName evidence="2">Uncharacterized protein</fullName>
    </submittedName>
</protein>
<keyword evidence="1" id="KW-0732">Signal</keyword>
<proteinExistence type="predicted"/>
<gene>
    <name evidence="2" type="ORF">TAV2_LOCUS692</name>
</gene>
<dbReference type="Proteomes" id="UP000836841">
    <property type="component" value="Chromosome 1"/>
</dbReference>
<organism evidence="2 3">
    <name type="scientific">Thlaspi arvense</name>
    <name type="common">Field penny-cress</name>
    <dbReference type="NCBI Taxonomy" id="13288"/>
    <lineage>
        <taxon>Eukaryota</taxon>
        <taxon>Viridiplantae</taxon>
        <taxon>Streptophyta</taxon>
        <taxon>Embryophyta</taxon>
        <taxon>Tracheophyta</taxon>
        <taxon>Spermatophyta</taxon>
        <taxon>Magnoliopsida</taxon>
        <taxon>eudicotyledons</taxon>
        <taxon>Gunneridae</taxon>
        <taxon>Pentapetalae</taxon>
        <taxon>rosids</taxon>
        <taxon>malvids</taxon>
        <taxon>Brassicales</taxon>
        <taxon>Brassicaceae</taxon>
        <taxon>Thlaspideae</taxon>
        <taxon>Thlaspi</taxon>
    </lineage>
</organism>
<evidence type="ECO:0000256" key="1">
    <source>
        <dbReference type="SAM" id="SignalP"/>
    </source>
</evidence>
<evidence type="ECO:0000313" key="3">
    <source>
        <dbReference type="Proteomes" id="UP000836841"/>
    </source>
</evidence>
<dbReference type="EMBL" id="OU466857">
    <property type="protein sequence ID" value="CAH2033662.1"/>
    <property type="molecule type" value="Genomic_DNA"/>
</dbReference>
<reference evidence="2 3" key="1">
    <citation type="submission" date="2022-03" db="EMBL/GenBank/DDBJ databases">
        <authorList>
            <person name="Nunn A."/>
            <person name="Chopra R."/>
            <person name="Nunn A."/>
            <person name="Contreras Garrido A."/>
        </authorList>
    </citation>
    <scope>NUCLEOTIDE SEQUENCE [LARGE SCALE GENOMIC DNA]</scope>
</reference>
<name>A0AAU9R4F5_THLAR</name>
<accession>A0AAU9R4F5</accession>